<keyword evidence="4" id="KW-1185">Reference proteome</keyword>
<evidence type="ECO:0000256" key="1">
    <source>
        <dbReference type="SAM" id="MobiDB-lite"/>
    </source>
</evidence>
<gene>
    <name evidence="3" type="ORF">OHC33_003872</name>
</gene>
<name>A0AAN8IPL1_9EURO</name>
<dbReference type="EMBL" id="JAKLMC020000007">
    <property type="protein sequence ID" value="KAK5955192.1"/>
    <property type="molecule type" value="Genomic_DNA"/>
</dbReference>
<reference evidence="3 4" key="1">
    <citation type="submission" date="2022-12" db="EMBL/GenBank/DDBJ databases">
        <title>Genomic features and morphological characterization of a novel Knufia sp. strain isolated from spacecraft assembly facility.</title>
        <authorList>
            <person name="Teixeira M."/>
            <person name="Chander A.M."/>
            <person name="Stajich J.E."/>
            <person name="Venkateswaran K."/>
        </authorList>
    </citation>
    <scope>NUCLEOTIDE SEQUENCE [LARGE SCALE GENOMIC DNA]</scope>
    <source>
        <strain evidence="3 4">FJI-L2-BK-P2</strain>
    </source>
</reference>
<dbReference type="Proteomes" id="UP001316803">
    <property type="component" value="Unassembled WGS sequence"/>
</dbReference>
<keyword evidence="2" id="KW-1133">Transmembrane helix</keyword>
<accession>A0AAN8IPL1</accession>
<comment type="caution">
    <text evidence="3">The sequence shown here is derived from an EMBL/GenBank/DDBJ whole genome shotgun (WGS) entry which is preliminary data.</text>
</comment>
<keyword evidence="2" id="KW-0812">Transmembrane</keyword>
<evidence type="ECO:0000313" key="3">
    <source>
        <dbReference type="EMBL" id="KAK5955192.1"/>
    </source>
</evidence>
<feature type="compositionally biased region" description="Polar residues" evidence="1">
    <location>
        <begin position="52"/>
        <end position="72"/>
    </location>
</feature>
<sequence>MGHEDGTPATSSQVSLIYSSLSYELAVQLSNTIRRRIRNRLPWTSPRVRSVSKSITMSDGSSSATPVDSGGSTPRLCRRDASVEELSMTTWMTKMNALAPLSSDALARQDEAAAVINWPAVAVGVTLSQAALSGRESMDPAVARTMLIDSLKYMVGALPSDLSEREVDMLNGFLPASALHADGLNLLGQTGTSLGSANILRWSRARLVCFVVSLFALILPVFAFLVERALACERQYHLTERMVHGTGQVARNAGLATLLAGDKLLHLGQSSVGRQCLNFATWIFQSIAEGVTDGIDHTVKQRRVNL</sequence>
<feature type="transmembrane region" description="Helical" evidence="2">
    <location>
        <begin position="207"/>
        <end position="226"/>
    </location>
</feature>
<protein>
    <submittedName>
        <fullName evidence="3">Uncharacterized protein</fullName>
    </submittedName>
</protein>
<evidence type="ECO:0000256" key="2">
    <source>
        <dbReference type="SAM" id="Phobius"/>
    </source>
</evidence>
<evidence type="ECO:0000313" key="4">
    <source>
        <dbReference type="Proteomes" id="UP001316803"/>
    </source>
</evidence>
<dbReference type="AlphaFoldDB" id="A0AAN8IPL1"/>
<feature type="region of interest" description="Disordered" evidence="1">
    <location>
        <begin position="52"/>
        <end position="76"/>
    </location>
</feature>
<proteinExistence type="predicted"/>
<organism evidence="3 4">
    <name type="scientific">Knufia fluminis</name>
    <dbReference type="NCBI Taxonomy" id="191047"/>
    <lineage>
        <taxon>Eukaryota</taxon>
        <taxon>Fungi</taxon>
        <taxon>Dikarya</taxon>
        <taxon>Ascomycota</taxon>
        <taxon>Pezizomycotina</taxon>
        <taxon>Eurotiomycetes</taxon>
        <taxon>Chaetothyriomycetidae</taxon>
        <taxon>Chaetothyriales</taxon>
        <taxon>Trichomeriaceae</taxon>
        <taxon>Knufia</taxon>
    </lineage>
</organism>
<keyword evidence="2" id="KW-0472">Membrane</keyword>